<proteinExistence type="inferred from homology"/>
<dbReference type="Pfam" id="PF20210">
    <property type="entry name" value="Laa1_Sip1_HTR5"/>
    <property type="match status" value="2"/>
</dbReference>
<dbReference type="PANTHER" id="PTHR21663">
    <property type="entry name" value="HYPOTHETICAL HEAT DOMAIN-CONTAINING"/>
    <property type="match status" value="1"/>
</dbReference>
<gene>
    <name evidence="4" type="ORF">BDEG_22242</name>
</gene>
<dbReference type="InterPro" id="IPR057981">
    <property type="entry name" value="TPR_LAA1-like_C"/>
</dbReference>
<protein>
    <recommendedName>
        <fullName evidence="3">LAA1-like C-terminal TPR repeats domain-containing protein</fullName>
    </recommendedName>
</protein>
<dbReference type="VEuPathDB" id="FungiDB:BDEG_22242"/>
<dbReference type="InterPro" id="IPR011989">
    <property type="entry name" value="ARM-like"/>
</dbReference>
<dbReference type="PANTHER" id="PTHR21663:SF0">
    <property type="entry name" value="HEAT REPEAT-CONTAINING PROTEIN 5B"/>
    <property type="match status" value="1"/>
</dbReference>
<accession>A0A177WEV7</accession>
<evidence type="ECO:0000259" key="3">
    <source>
        <dbReference type="Pfam" id="PF25808"/>
    </source>
</evidence>
<dbReference type="GO" id="GO:0030139">
    <property type="term" value="C:endocytic vesicle"/>
    <property type="evidence" value="ECO:0007669"/>
    <property type="project" value="TreeGrafter"/>
</dbReference>
<evidence type="ECO:0000256" key="2">
    <source>
        <dbReference type="SAM" id="MobiDB-lite"/>
    </source>
</evidence>
<evidence type="ECO:0000313" key="5">
    <source>
        <dbReference type="Proteomes" id="UP000077115"/>
    </source>
</evidence>
<feature type="compositionally biased region" description="Acidic residues" evidence="2">
    <location>
        <begin position="1421"/>
        <end position="1430"/>
    </location>
</feature>
<dbReference type="GO" id="GO:0005794">
    <property type="term" value="C:Golgi apparatus"/>
    <property type="evidence" value="ECO:0007669"/>
    <property type="project" value="TreeGrafter"/>
</dbReference>
<dbReference type="SUPFAM" id="SSF48371">
    <property type="entry name" value="ARM repeat"/>
    <property type="match status" value="2"/>
</dbReference>
<dbReference type="InterPro" id="IPR040108">
    <property type="entry name" value="Laa1/Sip1/HEATR5"/>
</dbReference>
<dbReference type="GO" id="GO:0005829">
    <property type="term" value="C:cytosol"/>
    <property type="evidence" value="ECO:0007669"/>
    <property type="project" value="GOC"/>
</dbReference>
<sequence length="2275" mass="250597">METPKRKRARKSEKVVELTLDHMLRGKPIQHYDPEQDGPLVFNSTRKQIENPPKLKDPNISFALEEIWGLVMVFIRHSKRSPKFMVYPNETKQEILNRRLRIARTLLGRWLELNMSADTASTATTGQSSTGIVSETSSNAASLSAPASFAFDEKRLNACDTPERQELLLFQWLSGLEKDLGSTTKDILKPHQPNLEKLLLKFLGNRDIKPSRPIRELIARTFVLIYHKGDQRSLFDTLAAIQNLLSNKKSDDPAVRVALIHCIGVLTESHGVKVMSLFAETAIILTKSFKSAKDADITTRYEIIKAISSSLRGAGKGATKILLKEFVRFAKLGITDKLPIIRMASAELYTAIYQCTSFLPPTNSVEMEAFVAILVKSLDGSNYTCRRAFCTLISALFEIAQIPENFAKITSKSTLKNEAESTAAAAAEMTILTQQEIFNIISSQFIKASTREARVGVMEATAAFLNRMGPEFVENNHPTILKSIVDTVSNPKNLTARYENTFVFECGTFLMRNVVGKMLTERGQTNCVREIISHYITRWPAVLPTDTAPSDQALTFVLYELSALIADLGQSANECQEQLVQSLFSLLPHPSHTVKVALAWTFRSICVALPENLSTLLNRLVGLLQKDVGLLTPDRPDVVDKIQGYANVVAAVTSVISLHPLYAVYEDAATIFGFSTQLIRAIGSSRNQRVCVCQVQAAWTLIGSLMSLGPNFVKVHLSQLLLLWKAVFPKSQPKDLNANRSELEWSFQFVSRESALAALYSFFVYNAKDLVTSDVAKRIVVCLNNTLNFLSTIPATYGIPLEQPHAGLTQNRLYDRECQLRRRLFQCYSAINPSSVYDISYVQLMKATIDTFALDPDKADRFSGVSGALIKENGHAIESVFSTSLISNYTISVAAESEAEDRGISRVMVQDTDVQGLEDLKLLLTSVQHFCYKIDCRVFGSCDNDPHCLYIASSVQTADKETTDGSSKHMIYRPLSAPPGVAMVDAAIELFAFLFPLQTLQTQEIFIESIIKSVTVQAGKVTPARKDAAQINSLISIIGALKYIMVKRGQLASGKVSVAIRDLADPFLRSPNSILRATASEILGRLARVVGTATFVGPLIQSLVDQVVNNRDPESRAGAALALGSIHSFVGGMAAFSHLNTVVGILHSLSCDPHPLVHTWALHSLWLTIESAGLMYGPFVNSTLTLVVKLFMCDSHEISAPAANGSGSDSNAQVGPAFGRILHALVGVIGPELQMSTSLREICFCLYEQLKNNDDPFVVVEAIRCIQNFILFARKYVDIQQLIPFLQVQLSGDYRAQVYMIRKASVTCLYQLIQHDPETVLCATIGNQLEEQLFALLDVETDVMVRDEIKDILMALLRHVAPDHPSRWLDLCKTILSKSSATNIGDPYRQNIGPSIGKAPVSHTTSKSLETQPGVHSVEKGDDDDEDDILDERRQQSMDTTHDAATMSSSQKDKTASHIVNIGRKSSNIVVVLLPRWRTQTFALTCLRTVINVVLATESSEHLDMATARSVRKARTAAGKTSDFLVFRLVDLIRMAFNSSTSNINDLRLGGLFLLHDVLEKYSDSMDPDFEGHMLLEQYQAQIIAALAPAFANESSPEIISTACDESYVNSLPSSNAFVMLKISVLKAWAELHSSSVEQPDLVPAIQPYLKLLVKLWLNMLQDYAKLTIDADASDSSVIDTSPGINLYMSATRQITLPFYQQSWVLVIKSLTDLMRDKTPATLKILGDSEEKNDSKQMSILCMLLGLCVEAISGNSNESSNFVLLIRQNSTLAASRQASARAAENMRVAICLGSIKKLLQIYSFENMTLPQSIYLELLSVFNRHVLNSDTVIHTILVDTLEQMIIDSGSTLFQPHGDDVASNIDPFASTTELACNGIIHEKVYKVVLVLFHIIATYIPTLNTQSNSQIRIMSASTPESGAVVVKAFGALLLLAQCSSLLQKDSESLIFLIFSILTTIVSTKNFATDVAPKSIVLIKPLLEKLNNDNHAISSSDRSNAISDCLCATVSNMLDIAALQLKTLEETTARDDSEQLVIQNALLVVILILTIQPASSHYLANQVKLVELLNLMLNGSNIQIALLATQYIRTLILLSCRANDLDTKIGASHLRLLLPISARYIYLLGFNLAHGTDVEKLCVVEESMKTLMLLATNTVNEHHKFTALAILMPLYLRSMTDMVAPDIPPSFASTASKSIHIFAAKTLLQCASQCQSQFKLVLQTLEDEQKAKLEWSLKSMMAAQANNVMGGLGASDARQSGSDYSQNVSAAPKIQLKNFASFG</sequence>
<reference evidence="4 5" key="2">
    <citation type="submission" date="2016-05" db="EMBL/GenBank/DDBJ databases">
        <title>Lineage-specific infection strategies underlie the spectrum of fungal disease in amphibians.</title>
        <authorList>
            <person name="Cuomo C.A."/>
            <person name="Farrer R.A."/>
            <person name="James T."/>
            <person name="Longcore J."/>
            <person name="Birren B."/>
        </authorList>
    </citation>
    <scope>NUCLEOTIDE SEQUENCE [LARGE SCALE GENOMIC DNA]</scope>
    <source>
        <strain evidence="4 5">JEL423</strain>
    </source>
</reference>
<dbReference type="GO" id="GO:0016020">
    <property type="term" value="C:membrane"/>
    <property type="evidence" value="ECO:0007669"/>
    <property type="project" value="TreeGrafter"/>
</dbReference>
<dbReference type="GO" id="GO:0006897">
    <property type="term" value="P:endocytosis"/>
    <property type="evidence" value="ECO:0007669"/>
    <property type="project" value="TreeGrafter"/>
</dbReference>
<dbReference type="STRING" id="403673.A0A177WEV7"/>
<feature type="region of interest" description="Disordered" evidence="2">
    <location>
        <begin position="1386"/>
        <end position="1457"/>
    </location>
</feature>
<feature type="compositionally biased region" description="Polar residues" evidence="2">
    <location>
        <begin position="1402"/>
        <end position="1411"/>
    </location>
</feature>
<feature type="compositionally biased region" description="Basic and acidic residues" evidence="2">
    <location>
        <begin position="1431"/>
        <end position="1442"/>
    </location>
</feature>
<dbReference type="Pfam" id="PF25808">
    <property type="entry name" value="TPR_LAA1_C"/>
    <property type="match status" value="1"/>
</dbReference>
<dbReference type="eggNOG" id="KOG1822">
    <property type="taxonomic scope" value="Eukaryota"/>
</dbReference>
<dbReference type="GO" id="GO:0042147">
    <property type="term" value="P:retrograde transport, endosome to Golgi"/>
    <property type="evidence" value="ECO:0007669"/>
    <property type="project" value="TreeGrafter"/>
</dbReference>
<dbReference type="InterPro" id="IPR016024">
    <property type="entry name" value="ARM-type_fold"/>
</dbReference>
<dbReference type="EMBL" id="DS022301">
    <property type="protein sequence ID" value="OAJ38295.1"/>
    <property type="molecule type" value="Genomic_DNA"/>
</dbReference>
<dbReference type="OrthoDB" id="192608at2759"/>
<organism evidence="4 5">
    <name type="scientific">Batrachochytrium dendrobatidis (strain JEL423)</name>
    <dbReference type="NCBI Taxonomy" id="403673"/>
    <lineage>
        <taxon>Eukaryota</taxon>
        <taxon>Fungi</taxon>
        <taxon>Fungi incertae sedis</taxon>
        <taxon>Chytridiomycota</taxon>
        <taxon>Chytridiomycota incertae sedis</taxon>
        <taxon>Chytridiomycetes</taxon>
        <taxon>Rhizophydiales</taxon>
        <taxon>Rhizophydiales incertae sedis</taxon>
        <taxon>Batrachochytrium</taxon>
    </lineage>
</organism>
<evidence type="ECO:0000256" key="1">
    <source>
        <dbReference type="ARBA" id="ARBA00008304"/>
    </source>
</evidence>
<reference evidence="4 5" key="1">
    <citation type="submission" date="2006-10" db="EMBL/GenBank/DDBJ databases">
        <title>The Genome Sequence of Batrachochytrium dendrobatidis JEL423.</title>
        <authorList>
            <consortium name="The Broad Institute Genome Sequencing Platform"/>
            <person name="Birren B."/>
            <person name="Lander E."/>
            <person name="Galagan J."/>
            <person name="Cuomo C."/>
            <person name="Devon K."/>
            <person name="Jaffe D."/>
            <person name="Butler J."/>
            <person name="Alvarez P."/>
            <person name="Gnerre S."/>
            <person name="Grabherr M."/>
            <person name="Kleber M."/>
            <person name="Mauceli E."/>
            <person name="Brockman W."/>
            <person name="Young S."/>
            <person name="LaButti K."/>
            <person name="Sykes S."/>
            <person name="DeCaprio D."/>
            <person name="Crawford M."/>
            <person name="Koehrsen M."/>
            <person name="Engels R."/>
            <person name="Montgomery P."/>
            <person name="Pearson M."/>
            <person name="Howarth C."/>
            <person name="Larson L."/>
            <person name="White J."/>
            <person name="O'Leary S."/>
            <person name="Kodira C."/>
            <person name="Zeng Q."/>
            <person name="Yandava C."/>
            <person name="Alvarado L."/>
            <person name="Longcore J."/>
            <person name="James T."/>
        </authorList>
    </citation>
    <scope>NUCLEOTIDE SEQUENCE [LARGE SCALE GENOMIC DNA]</scope>
    <source>
        <strain evidence="4 5">JEL423</strain>
    </source>
</reference>
<evidence type="ECO:0000313" key="4">
    <source>
        <dbReference type="EMBL" id="OAJ38295.1"/>
    </source>
</evidence>
<feature type="domain" description="LAA1-like C-terminal TPR repeats" evidence="3">
    <location>
        <begin position="2076"/>
        <end position="2237"/>
    </location>
</feature>
<dbReference type="GO" id="GO:0008104">
    <property type="term" value="P:intracellular protein localization"/>
    <property type="evidence" value="ECO:0007669"/>
    <property type="project" value="TreeGrafter"/>
</dbReference>
<dbReference type="Gene3D" id="1.25.10.10">
    <property type="entry name" value="Leucine-rich Repeat Variant"/>
    <property type="match status" value="3"/>
</dbReference>
<dbReference type="Proteomes" id="UP000077115">
    <property type="component" value="Unassembled WGS sequence"/>
</dbReference>
<name>A0A177WEV7_BATDL</name>
<comment type="similarity">
    <text evidence="1">Belongs to the HEATR5 family.</text>
</comment>
<dbReference type="InterPro" id="IPR046837">
    <property type="entry name" value="Laa1/Sip1/HEATR5-like_HEAT"/>
</dbReference>